<sequence>MIRELLDLSQSLQADEVVELAVAGGWPECVDSIRSVHSGDSRESYAIVSFNIDGRTGVVGLRHGVNGIEVGCKLAFGYPAAGQNDLDGDIQWYAIPDTYSLVDLQQIALGTITFEAFHELTNHSALRDMREPRARFPSSCLIMLAGAPSPLRKGLPQPPEHYFALWTQVNGRVAITELPRTSSPFKAAESALELGFAPTIYRCTSGAMVAFKTTPGGVFL</sequence>
<evidence type="ECO:0000313" key="2">
    <source>
        <dbReference type="Proteomes" id="UP000198982"/>
    </source>
</evidence>
<dbReference type="Proteomes" id="UP000198982">
    <property type="component" value="Unassembled WGS sequence"/>
</dbReference>
<organism evidence="1 2">
    <name type="scientific">Pseudomonas saponiphila</name>
    <dbReference type="NCBI Taxonomy" id="556534"/>
    <lineage>
        <taxon>Bacteria</taxon>
        <taxon>Pseudomonadati</taxon>
        <taxon>Pseudomonadota</taxon>
        <taxon>Gammaproteobacteria</taxon>
        <taxon>Pseudomonadales</taxon>
        <taxon>Pseudomonadaceae</taxon>
        <taxon>Pseudomonas</taxon>
    </lineage>
</organism>
<dbReference type="RefSeq" id="WP_092320812.1">
    <property type="nucleotide sequence ID" value="NZ_FNTJ01000003.1"/>
</dbReference>
<dbReference type="EMBL" id="FNTJ01000003">
    <property type="protein sequence ID" value="SED33839.1"/>
    <property type="molecule type" value="Genomic_DNA"/>
</dbReference>
<proteinExistence type="predicted"/>
<protein>
    <submittedName>
        <fullName evidence="1">Uncharacterized protein</fullName>
    </submittedName>
</protein>
<keyword evidence="2" id="KW-1185">Reference proteome</keyword>
<dbReference type="AlphaFoldDB" id="A0A1H4ZUR1"/>
<reference evidence="2" key="1">
    <citation type="submission" date="2016-10" db="EMBL/GenBank/DDBJ databases">
        <authorList>
            <person name="Varghese N."/>
            <person name="Submissions S."/>
        </authorList>
    </citation>
    <scope>NUCLEOTIDE SEQUENCE [LARGE SCALE GENOMIC DNA]</scope>
    <source>
        <strain evidence="2">DSM 9751</strain>
    </source>
</reference>
<gene>
    <name evidence="1" type="ORF">SAMN05216178_6843</name>
</gene>
<name>A0A1H4ZUR1_9PSED</name>
<evidence type="ECO:0000313" key="1">
    <source>
        <dbReference type="EMBL" id="SED33839.1"/>
    </source>
</evidence>
<accession>A0A1H4ZUR1</accession>